<protein>
    <submittedName>
        <fullName evidence="1">Uncharacterized protein</fullName>
    </submittedName>
</protein>
<sequence length="114" mass="12578">MVAALITSPAPPTSQGFVCAYYDCKYILSLLVFAVKTAISTEVAPQTNHQLTLESRIKLAFVFKEPIRHLLCTQKCFCGKLNAKKPHKSPVNSILSNVATVFYNLLFSINKSNA</sequence>
<evidence type="ECO:0000313" key="2">
    <source>
        <dbReference type="Proteomes" id="UP000827872"/>
    </source>
</evidence>
<reference evidence="1" key="1">
    <citation type="submission" date="2021-08" db="EMBL/GenBank/DDBJ databases">
        <title>The first chromosome-level gecko genome reveals the dynamic sex chromosomes of Neotropical dwarf geckos (Sphaerodactylidae: Sphaerodactylus).</title>
        <authorList>
            <person name="Pinto B.J."/>
            <person name="Keating S.E."/>
            <person name="Gamble T."/>
        </authorList>
    </citation>
    <scope>NUCLEOTIDE SEQUENCE</scope>
    <source>
        <strain evidence="1">TG3544</strain>
    </source>
</reference>
<keyword evidence="2" id="KW-1185">Reference proteome</keyword>
<organism evidence="1 2">
    <name type="scientific">Sphaerodactylus townsendi</name>
    <dbReference type="NCBI Taxonomy" id="933632"/>
    <lineage>
        <taxon>Eukaryota</taxon>
        <taxon>Metazoa</taxon>
        <taxon>Chordata</taxon>
        <taxon>Craniata</taxon>
        <taxon>Vertebrata</taxon>
        <taxon>Euteleostomi</taxon>
        <taxon>Lepidosauria</taxon>
        <taxon>Squamata</taxon>
        <taxon>Bifurcata</taxon>
        <taxon>Gekkota</taxon>
        <taxon>Sphaerodactylidae</taxon>
        <taxon>Sphaerodactylus</taxon>
    </lineage>
</organism>
<gene>
    <name evidence="1" type="ORF">K3G42_010228</name>
</gene>
<proteinExistence type="predicted"/>
<evidence type="ECO:0000313" key="1">
    <source>
        <dbReference type="EMBL" id="KAH7994573.1"/>
    </source>
</evidence>
<comment type="caution">
    <text evidence="1">The sequence shown here is derived from an EMBL/GenBank/DDBJ whole genome shotgun (WGS) entry which is preliminary data.</text>
</comment>
<name>A0ACB8EQE6_9SAUR</name>
<dbReference type="EMBL" id="CM037620">
    <property type="protein sequence ID" value="KAH7994573.1"/>
    <property type="molecule type" value="Genomic_DNA"/>
</dbReference>
<accession>A0ACB8EQE6</accession>
<dbReference type="Proteomes" id="UP000827872">
    <property type="component" value="Linkage Group LG07"/>
</dbReference>